<dbReference type="PRINTS" id="PR00463">
    <property type="entry name" value="EP450I"/>
</dbReference>
<reference evidence="8 9" key="1">
    <citation type="submission" date="2016-09" db="EMBL/GenBank/DDBJ databases">
        <title>The draft genome of Dichanthelium oligosanthes: A C3 panicoid grass species.</title>
        <authorList>
            <person name="Studer A.J."/>
            <person name="Schnable J.C."/>
            <person name="Brutnell T.P."/>
        </authorList>
    </citation>
    <scope>NUCLEOTIDE SEQUENCE [LARGE SCALE GENOMIC DNA]</scope>
    <source>
        <strain evidence="9">cv. Kellogg 1175</strain>
        <tissue evidence="8">Leaf</tissue>
    </source>
</reference>
<dbReference type="PRINTS" id="PR00385">
    <property type="entry name" value="P450"/>
</dbReference>
<protein>
    <submittedName>
        <fullName evidence="8">Cytochrome P450 94A1</fullName>
    </submittedName>
</protein>
<comment type="caution">
    <text evidence="8">The sequence shown here is derived from an EMBL/GenBank/DDBJ whole genome shotgun (WGS) entry which is preliminary data.</text>
</comment>
<dbReference type="InterPro" id="IPR001128">
    <property type="entry name" value="Cyt_P450"/>
</dbReference>
<comment type="similarity">
    <text evidence="1 6">Belongs to the cytochrome P450 family.</text>
</comment>
<evidence type="ECO:0000256" key="2">
    <source>
        <dbReference type="ARBA" id="ARBA00022723"/>
    </source>
</evidence>
<dbReference type="STRING" id="888268.A0A1E5W4H6"/>
<keyword evidence="7" id="KW-0732">Signal</keyword>
<keyword evidence="6" id="KW-0503">Monooxygenase</keyword>
<dbReference type="GO" id="GO:0006629">
    <property type="term" value="P:lipid metabolic process"/>
    <property type="evidence" value="ECO:0007669"/>
    <property type="project" value="UniProtKB-ARBA"/>
</dbReference>
<keyword evidence="9" id="KW-1185">Reference proteome</keyword>
<evidence type="ECO:0000256" key="5">
    <source>
        <dbReference type="PIRSR" id="PIRSR602401-1"/>
    </source>
</evidence>
<organism evidence="8 9">
    <name type="scientific">Dichanthelium oligosanthes</name>
    <dbReference type="NCBI Taxonomy" id="888268"/>
    <lineage>
        <taxon>Eukaryota</taxon>
        <taxon>Viridiplantae</taxon>
        <taxon>Streptophyta</taxon>
        <taxon>Embryophyta</taxon>
        <taxon>Tracheophyta</taxon>
        <taxon>Spermatophyta</taxon>
        <taxon>Magnoliopsida</taxon>
        <taxon>Liliopsida</taxon>
        <taxon>Poales</taxon>
        <taxon>Poaceae</taxon>
        <taxon>PACMAD clade</taxon>
        <taxon>Panicoideae</taxon>
        <taxon>Panicodae</taxon>
        <taxon>Paniceae</taxon>
        <taxon>Dichantheliinae</taxon>
        <taxon>Dichanthelium</taxon>
    </lineage>
</organism>
<dbReference type="Proteomes" id="UP000095767">
    <property type="component" value="Unassembled WGS sequence"/>
</dbReference>
<evidence type="ECO:0000256" key="7">
    <source>
        <dbReference type="SAM" id="SignalP"/>
    </source>
</evidence>
<dbReference type="OrthoDB" id="1470350at2759"/>
<dbReference type="Gene3D" id="1.10.630.10">
    <property type="entry name" value="Cytochrome P450"/>
    <property type="match status" value="1"/>
</dbReference>
<feature type="signal peptide" evidence="7">
    <location>
        <begin position="1"/>
        <end position="26"/>
    </location>
</feature>
<dbReference type="GO" id="GO:0020037">
    <property type="term" value="F:heme binding"/>
    <property type="evidence" value="ECO:0007669"/>
    <property type="project" value="InterPro"/>
</dbReference>
<evidence type="ECO:0000313" key="9">
    <source>
        <dbReference type="Proteomes" id="UP000095767"/>
    </source>
</evidence>
<dbReference type="GO" id="GO:0016705">
    <property type="term" value="F:oxidoreductase activity, acting on paired donors, with incorporation or reduction of molecular oxygen"/>
    <property type="evidence" value="ECO:0007669"/>
    <property type="project" value="InterPro"/>
</dbReference>
<accession>A0A1E5W4H6</accession>
<comment type="cofactor">
    <cofactor evidence="5">
        <name>heme</name>
        <dbReference type="ChEBI" id="CHEBI:30413"/>
    </cofactor>
</comment>
<sequence>MEVIHLAYLALFLLTVTLLRLWRRDASPPKQQPRTTTTAHCPYPSPLLGNTLEFIRNRRRFFDWYTDQLRASPSGAIEAWGPFGAGHAVTTACPADVDHLLRAGFAGYAKGARFRDATADLIGDGLFAADGALWSLQRKLASHAFSSRSLRRFADGVLAVHLRRRLLPFLDDAAAAGRAVDLQDALRRFGFGTICHVAFGVETADGDGDPRQEALFAAFDAALEISFRRALTPATFVRVLTKLLDVGTSRRLREAVDVIDGYAMSVVESKEARQRNGLDDRDADLLSRFMAAMDEEDGSELGAMFPTPAAKRRFLRDVVVTFVLAGKDTTSSALTWFFWLLAANPRCERRAHEEAASCGDGDVDVKGMHYLHAALTEAMRLYPPVPFNGRVAVRDDELPSGAAVRAGWYANYSAYAMGRMKTLWGDDCMEFVPERWLGDGGEFVPVDAARYPVFHAGPRVCLGKEMAYVQMKTVAAAVLRRFRVDVVVPVASMEAPPAYEMTATMKMKDGLWVRPWRREESAE</sequence>
<dbReference type="PANTHER" id="PTHR24296">
    <property type="entry name" value="CYTOCHROME P450"/>
    <property type="match status" value="1"/>
</dbReference>
<keyword evidence="2 5" id="KW-0479">Metal-binding</keyword>
<gene>
    <name evidence="8" type="ORF">BAE44_0006676</name>
</gene>
<dbReference type="InterPro" id="IPR036396">
    <property type="entry name" value="Cyt_P450_sf"/>
</dbReference>
<dbReference type="InterPro" id="IPR002401">
    <property type="entry name" value="Cyt_P450_E_grp-I"/>
</dbReference>
<keyword evidence="5 6" id="KW-0349">Heme</keyword>
<dbReference type="EMBL" id="LWDX02021548">
    <property type="protein sequence ID" value="OEL32306.1"/>
    <property type="molecule type" value="Genomic_DNA"/>
</dbReference>
<keyword evidence="3 6" id="KW-0560">Oxidoreductase</keyword>
<feature type="chain" id="PRO_5009188880" evidence="7">
    <location>
        <begin position="27"/>
        <end position="523"/>
    </location>
</feature>
<dbReference type="Pfam" id="PF00067">
    <property type="entry name" value="p450"/>
    <property type="match status" value="1"/>
</dbReference>
<evidence type="ECO:0000256" key="6">
    <source>
        <dbReference type="RuleBase" id="RU000461"/>
    </source>
</evidence>
<dbReference type="CDD" id="cd11064">
    <property type="entry name" value="CYP86A"/>
    <property type="match status" value="1"/>
</dbReference>
<dbReference type="SUPFAM" id="SSF48264">
    <property type="entry name" value="Cytochrome P450"/>
    <property type="match status" value="1"/>
</dbReference>
<dbReference type="PROSITE" id="PS00086">
    <property type="entry name" value="CYTOCHROME_P450"/>
    <property type="match status" value="1"/>
</dbReference>
<dbReference type="InterPro" id="IPR017972">
    <property type="entry name" value="Cyt_P450_CS"/>
</dbReference>
<feature type="binding site" description="axial binding residue" evidence="5">
    <location>
        <position position="461"/>
    </location>
    <ligand>
        <name>heme</name>
        <dbReference type="ChEBI" id="CHEBI:30413"/>
    </ligand>
    <ligandPart>
        <name>Fe</name>
        <dbReference type="ChEBI" id="CHEBI:18248"/>
    </ligandPart>
</feature>
<evidence type="ECO:0000313" key="8">
    <source>
        <dbReference type="EMBL" id="OEL32306.1"/>
    </source>
</evidence>
<proteinExistence type="inferred from homology"/>
<evidence type="ECO:0000256" key="4">
    <source>
        <dbReference type="ARBA" id="ARBA00023004"/>
    </source>
</evidence>
<name>A0A1E5W4H6_9POAL</name>
<dbReference type="AlphaFoldDB" id="A0A1E5W4H6"/>
<keyword evidence="4 5" id="KW-0408">Iron</keyword>
<evidence type="ECO:0000256" key="3">
    <source>
        <dbReference type="ARBA" id="ARBA00023002"/>
    </source>
</evidence>
<dbReference type="GO" id="GO:0004497">
    <property type="term" value="F:monooxygenase activity"/>
    <property type="evidence" value="ECO:0007669"/>
    <property type="project" value="UniProtKB-KW"/>
</dbReference>
<dbReference type="GO" id="GO:0005506">
    <property type="term" value="F:iron ion binding"/>
    <property type="evidence" value="ECO:0007669"/>
    <property type="project" value="InterPro"/>
</dbReference>
<evidence type="ECO:0000256" key="1">
    <source>
        <dbReference type="ARBA" id="ARBA00010617"/>
    </source>
</evidence>